<evidence type="ECO:0000313" key="5">
    <source>
        <dbReference type="Proteomes" id="UP001496674"/>
    </source>
</evidence>
<dbReference type="Pfam" id="PF08338">
    <property type="entry name" value="DUF1731"/>
    <property type="match status" value="1"/>
</dbReference>
<dbReference type="Gene3D" id="3.40.50.720">
    <property type="entry name" value="NAD(P)-binding Rossmann-like Domain"/>
    <property type="match status" value="1"/>
</dbReference>
<dbReference type="InterPro" id="IPR013549">
    <property type="entry name" value="DUF1731"/>
</dbReference>
<dbReference type="SUPFAM" id="SSF51735">
    <property type="entry name" value="NAD(P)-binding Rossmann-fold domains"/>
    <property type="match status" value="1"/>
</dbReference>
<dbReference type="PANTHER" id="PTHR11092">
    <property type="entry name" value="SUGAR NUCLEOTIDE EPIMERASE RELATED"/>
    <property type="match status" value="1"/>
</dbReference>
<evidence type="ECO:0000313" key="4">
    <source>
        <dbReference type="EMBL" id="BEG98267.1"/>
    </source>
</evidence>
<proteinExistence type="inferred from homology"/>
<dbReference type="PANTHER" id="PTHR11092:SF0">
    <property type="entry name" value="EPIMERASE FAMILY PROTEIN SDR39U1"/>
    <property type="match status" value="1"/>
</dbReference>
<name>A0ABM8I860_9BACE</name>
<evidence type="ECO:0000259" key="3">
    <source>
        <dbReference type="Pfam" id="PF08338"/>
    </source>
</evidence>
<dbReference type="Pfam" id="PF01370">
    <property type="entry name" value="Epimerase"/>
    <property type="match status" value="1"/>
</dbReference>
<dbReference type="Proteomes" id="UP001496674">
    <property type="component" value="Chromosome"/>
</dbReference>
<comment type="similarity">
    <text evidence="1">Belongs to the NAD(P)-dependent epimerase/dehydratase family. SDR39U1 subfamily.</text>
</comment>
<dbReference type="InterPro" id="IPR010099">
    <property type="entry name" value="SDR39U1"/>
</dbReference>
<evidence type="ECO:0008006" key="6">
    <source>
        <dbReference type="Google" id="ProtNLM"/>
    </source>
</evidence>
<dbReference type="InterPro" id="IPR036291">
    <property type="entry name" value="NAD(P)-bd_dom_sf"/>
</dbReference>
<protein>
    <recommendedName>
        <fullName evidence="6">TIGR01777 family protein</fullName>
    </recommendedName>
</protein>
<accession>A0ABM8I860</accession>
<feature type="domain" description="NAD-dependent epimerase/dehydratase" evidence="2">
    <location>
        <begin position="3"/>
        <end position="210"/>
    </location>
</feature>
<dbReference type="NCBIfam" id="TIGR01777">
    <property type="entry name" value="yfcH"/>
    <property type="match status" value="1"/>
</dbReference>
<evidence type="ECO:0000256" key="1">
    <source>
        <dbReference type="ARBA" id="ARBA00009353"/>
    </source>
</evidence>
<dbReference type="RefSeq" id="WP_353333059.1">
    <property type="nucleotide sequence ID" value="NZ_AP028055.1"/>
</dbReference>
<organism evidence="4 5">
    <name type="scientific">Bacteroides sedimenti</name>
    <dbReference type="NCBI Taxonomy" id="2136147"/>
    <lineage>
        <taxon>Bacteria</taxon>
        <taxon>Pseudomonadati</taxon>
        <taxon>Bacteroidota</taxon>
        <taxon>Bacteroidia</taxon>
        <taxon>Bacteroidales</taxon>
        <taxon>Bacteroidaceae</taxon>
        <taxon>Bacteroides</taxon>
    </lineage>
</organism>
<evidence type="ECO:0000259" key="2">
    <source>
        <dbReference type="Pfam" id="PF01370"/>
    </source>
</evidence>
<reference evidence="4 5" key="1">
    <citation type="submission" date="2023-04" db="EMBL/GenBank/DDBJ databases">
        <title>Draft genome sequence of acteroides sedimenti strain YN3PY1.</title>
        <authorList>
            <person name="Yoshida N."/>
        </authorList>
    </citation>
    <scope>NUCLEOTIDE SEQUENCE [LARGE SCALE GENOMIC DNA]</scope>
    <source>
        <strain evidence="4 5">YN3PY1</strain>
    </source>
</reference>
<sequence>MKVAITGSTGFIGRHLTAFLISKGADVQAIRREDLLPERKLDLIALLNGCDAIINLAGASINCRWSKTNKLKIRDSRVKTTRTLVQAINELGNKPEVFISVSAVGIYTDKKEIWSEREGAYDEGFLSKVCQEWEAEARKIHDDVRLVIPRLGVVLSKDGGAFPKMALPFRLFAGVRIASGNQGFSWIHLKDLLEIFWTIINTKKIKGVINCTAPQMCDNLIFTYSMAKESHRPVFLSIPSLLFKLMYGERASIFTKGQKVFPYKLLNYGFMFQFPEIKTALRELCH</sequence>
<dbReference type="InterPro" id="IPR001509">
    <property type="entry name" value="Epimerase_deHydtase"/>
</dbReference>
<gene>
    <name evidence="4" type="ORF">BSYN_05320</name>
</gene>
<dbReference type="EMBL" id="AP028055">
    <property type="protein sequence ID" value="BEG98267.1"/>
    <property type="molecule type" value="Genomic_DNA"/>
</dbReference>
<keyword evidence="5" id="KW-1185">Reference proteome</keyword>
<feature type="domain" description="DUF1731" evidence="3">
    <location>
        <begin position="238"/>
        <end position="284"/>
    </location>
</feature>